<keyword evidence="6" id="KW-1185">Reference proteome</keyword>
<dbReference type="PANTHER" id="PTHR47894">
    <property type="entry name" value="HTH-TYPE TRANSCRIPTIONAL REGULATOR GADX"/>
    <property type="match status" value="1"/>
</dbReference>
<dbReference type="PANTHER" id="PTHR47894:SF1">
    <property type="entry name" value="HTH-TYPE TRANSCRIPTIONAL REGULATOR VQSM"/>
    <property type="match status" value="1"/>
</dbReference>
<keyword evidence="2" id="KW-0238">DNA-binding</keyword>
<protein>
    <submittedName>
        <fullName evidence="5">AraC family transcriptional regulator ligand-binding domain-containing protein</fullName>
    </submittedName>
</protein>
<proteinExistence type="predicted"/>
<evidence type="ECO:0000313" key="5">
    <source>
        <dbReference type="EMBL" id="MDV2077929.1"/>
    </source>
</evidence>
<dbReference type="Proteomes" id="UP001269819">
    <property type="component" value="Unassembled WGS sequence"/>
</dbReference>
<keyword evidence="1" id="KW-0805">Transcription regulation</keyword>
<name>A0ABU3VUI8_9GAMM</name>
<reference evidence="5 6" key="1">
    <citation type="submission" date="2023-10" db="EMBL/GenBank/DDBJ databases">
        <title>Characteristics and mechanism of a salt-tolerant marine origin heterotrophic nitrifying- aerobic denitrifying bacteria Marinobacter xestospongiae HN1.</title>
        <authorList>
            <person name="Qi R."/>
        </authorList>
    </citation>
    <scope>NUCLEOTIDE SEQUENCE [LARGE SCALE GENOMIC DNA]</scope>
    <source>
        <strain evidence="5 6">HN1</strain>
    </source>
</reference>
<gene>
    <name evidence="5" type="ORF">RYS15_04510</name>
</gene>
<dbReference type="InterPro" id="IPR009057">
    <property type="entry name" value="Homeodomain-like_sf"/>
</dbReference>
<evidence type="ECO:0000313" key="6">
    <source>
        <dbReference type="Proteomes" id="UP001269819"/>
    </source>
</evidence>
<sequence length="341" mass="38501">MTHIPLTSRHTPYKVPILAVRYARRFARFMESRGIGRRALLSGSGLEPSQLDNPDAFLTMEEVMAVVQQAQQLLGDELAPFQFGQQLDFPAHGLLGFALMSQQSQSKLTHMIVQYLRVGLPVMDMEVSSTSRNIHLHLRDTWDLGPVRPFVAKIYMGSIHSLASQVCRSMRFECDFSSGLAPTRWQAQARCAEFHFDSGSCQVIMPLTERMPVDSVDTSYVLARERSRQSEQPERVTEVVAQVREFVSRDPGRGTSLDAVARKLDISARSLRSRLAEAGESFRDIRNDIREAYATRYLRDTSMALDIIAEKVGFSDQAAFTRAYRSWTGHTPGEVRRLAQN</sequence>
<dbReference type="RefSeq" id="WP_316972790.1">
    <property type="nucleotide sequence ID" value="NZ_JAWIIJ010000002.1"/>
</dbReference>
<dbReference type="InterPro" id="IPR018060">
    <property type="entry name" value="HTH_AraC"/>
</dbReference>
<evidence type="ECO:0000259" key="4">
    <source>
        <dbReference type="PROSITE" id="PS01124"/>
    </source>
</evidence>
<comment type="caution">
    <text evidence="5">The sequence shown here is derived from an EMBL/GenBank/DDBJ whole genome shotgun (WGS) entry which is preliminary data.</text>
</comment>
<accession>A0ABU3VUI8</accession>
<dbReference type="InterPro" id="IPR032687">
    <property type="entry name" value="AraC-type_N"/>
</dbReference>
<dbReference type="PROSITE" id="PS01124">
    <property type="entry name" value="HTH_ARAC_FAMILY_2"/>
    <property type="match status" value="1"/>
</dbReference>
<evidence type="ECO:0000256" key="2">
    <source>
        <dbReference type="ARBA" id="ARBA00023125"/>
    </source>
</evidence>
<feature type="domain" description="HTH araC/xylS-type" evidence="4">
    <location>
        <begin position="241"/>
        <end position="338"/>
    </location>
</feature>
<organism evidence="5 6">
    <name type="scientific">Marinobacter xestospongiae</name>
    <dbReference type="NCBI Taxonomy" id="994319"/>
    <lineage>
        <taxon>Bacteria</taxon>
        <taxon>Pseudomonadati</taxon>
        <taxon>Pseudomonadota</taxon>
        <taxon>Gammaproteobacteria</taxon>
        <taxon>Pseudomonadales</taxon>
        <taxon>Marinobacteraceae</taxon>
        <taxon>Marinobacter</taxon>
    </lineage>
</organism>
<dbReference type="Gene3D" id="1.10.10.60">
    <property type="entry name" value="Homeodomain-like"/>
    <property type="match status" value="1"/>
</dbReference>
<dbReference type="SUPFAM" id="SSF46689">
    <property type="entry name" value="Homeodomain-like"/>
    <property type="match status" value="1"/>
</dbReference>
<keyword evidence="3" id="KW-0804">Transcription</keyword>
<dbReference type="Pfam" id="PF12625">
    <property type="entry name" value="Arabinose_bd"/>
    <property type="match status" value="1"/>
</dbReference>
<dbReference type="EMBL" id="JAWIIJ010000002">
    <property type="protein sequence ID" value="MDV2077929.1"/>
    <property type="molecule type" value="Genomic_DNA"/>
</dbReference>
<evidence type="ECO:0000256" key="3">
    <source>
        <dbReference type="ARBA" id="ARBA00023163"/>
    </source>
</evidence>
<dbReference type="Pfam" id="PF12833">
    <property type="entry name" value="HTH_18"/>
    <property type="match status" value="1"/>
</dbReference>
<evidence type="ECO:0000256" key="1">
    <source>
        <dbReference type="ARBA" id="ARBA00023015"/>
    </source>
</evidence>
<dbReference type="SMART" id="SM00342">
    <property type="entry name" value="HTH_ARAC"/>
    <property type="match status" value="1"/>
</dbReference>